<keyword evidence="10 12" id="KW-0456">Lyase</keyword>
<dbReference type="GO" id="GO:0004853">
    <property type="term" value="F:uroporphyrinogen decarboxylase activity"/>
    <property type="evidence" value="ECO:0007669"/>
    <property type="project" value="UniProtKB-UniRule"/>
</dbReference>
<feature type="domain" description="Uroporphyrinogen decarboxylase (URO-D)" evidence="15">
    <location>
        <begin position="70"/>
        <end position="79"/>
    </location>
</feature>
<comment type="function">
    <text evidence="1 12">Catalyzes the decarboxylation of four acetate groups of uroporphyrinogen-III to yield coproporphyrinogen-III.</text>
</comment>
<comment type="subunit">
    <text evidence="5 12">Homodimer.</text>
</comment>
<evidence type="ECO:0000256" key="13">
    <source>
        <dbReference type="RuleBase" id="RU000554"/>
    </source>
</evidence>
<dbReference type="Pfam" id="PF01208">
    <property type="entry name" value="URO-D"/>
    <property type="match status" value="1"/>
</dbReference>
<feature type="site" description="Transition state stabilizer" evidence="12">
    <location>
        <position position="125"/>
    </location>
</feature>
<comment type="pathway">
    <text evidence="3 12 13">Porphyrin-containing compound metabolism; protoporphyrin-IX biosynthesis; coproporphyrinogen-III from 5-aminolevulinate: step 4/4.</text>
</comment>
<feature type="binding site" evidence="12">
    <location>
        <position position="374"/>
    </location>
    <ligand>
        <name>substrate</name>
    </ligand>
</feature>
<evidence type="ECO:0000259" key="15">
    <source>
        <dbReference type="PROSITE" id="PS00906"/>
    </source>
</evidence>
<evidence type="ECO:0000256" key="1">
    <source>
        <dbReference type="ARBA" id="ARBA00002448"/>
    </source>
</evidence>
<dbReference type="NCBIfam" id="TIGR01464">
    <property type="entry name" value="hemE"/>
    <property type="match status" value="1"/>
</dbReference>
<dbReference type="FunFam" id="3.20.20.210:FF:000001">
    <property type="entry name" value="Uroporphyrinogen decarboxylase"/>
    <property type="match status" value="1"/>
</dbReference>
<evidence type="ECO:0000256" key="12">
    <source>
        <dbReference type="HAMAP-Rule" id="MF_00218"/>
    </source>
</evidence>
<dbReference type="InterPro" id="IPR006361">
    <property type="entry name" value="Uroporphyrinogen_deCO2ase_HemE"/>
</dbReference>
<keyword evidence="18" id="KW-1185">Reference proteome</keyword>
<evidence type="ECO:0000256" key="2">
    <source>
        <dbReference type="ARBA" id="ARBA00004496"/>
    </source>
</evidence>
<dbReference type="Proteomes" id="UP000254575">
    <property type="component" value="Unassembled WGS sequence"/>
</dbReference>
<evidence type="ECO:0000259" key="16">
    <source>
        <dbReference type="PROSITE" id="PS00907"/>
    </source>
</evidence>
<reference evidence="17 18" key="1">
    <citation type="submission" date="2018-06" db="EMBL/GenBank/DDBJ databases">
        <authorList>
            <consortium name="Pathogen Informatics"/>
            <person name="Doyle S."/>
        </authorList>
    </citation>
    <scope>NUCLEOTIDE SEQUENCE [LARGE SCALE GENOMIC DNA]</scope>
    <source>
        <strain evidence="17 18">NCTC10717</strain>
    </source>
</reference>
<dbReference type="EMBL" id="UHIA01000004">
    <property type="protein sequence ID" value="SUO98645.1"/>
    <property type="molecule type" value="Genomic_DNA"/>
</dbReference>
<organism evidence="17 18">
    <name type="scientific">Suttonella indologenes</name>
    <dbReference type="NCBI Taxonomy" id="13276"/>
    <lineage>
        <taxon>Bacteria</taxon>
        <taxon>Pseudomonadati</taxon>
        <taxon>Pseudomonadota</taxon>
        <taxon>Gammaproteobacteria</taxon>
        <taxon>Cardiobacteriales</taxon>
        <taxon>Cardiobacteriaceae</taxon>
        <taxon>Suttonella</taxon>
    </lineage>
</organism>
<gene>
    <name evidence="12 17" type="primary">hemE</name>
    <name evidence="17" type="ORF">NCTC10717_02401</name>
</gene>
<dbReference type="Gene3D" id="3.20.20.210">
    <property type="match status" value="1"/>
</dbReference>
<dbReference type="AlphaFoldDB" id="A0A380N1G7"/>
<dbReference type="PROSITE" id="PS00907">
    <property type="entry name" value="UROD_2"/>
    <property type="match status" value="1"/>
</dbReference>
<comment type="similarity">
    <text evidence="4 12 14">Belongs to the uroporphyrinogen decarboxylase family.</text>
</comment>
<evidence type="ECO:0000256" key="10">
    <source>
        <dbReference type="ARBA" id="ARBA00023239"/>
    </source>
</evidence>
<dbReference type="PANTHER" id="PTHR21091">
    <property type="entry name" value="METHYLTETRAHYDROFOLATE:HOMOCYSTEINE METHYLTRANSFERASE RELATED"/>
    <property type="match status" value="1"/>
</dbReference>
<accession>A0A380N1G7</accession>
<dbReference type="HAMAP" id="MF_00218">
    <property type="entry name" value="URO_D"/>
    <property type="match status" value="1"/>
</dbReference>
<evidence type="ECO:0000256" key="8">
    <source>
        <dbReference type="ARBA" id="ARBA00022490"/>
    </source>
</evidence>
<evidence type="ECO:0000256" key="6">
    <source>
        <dbReference type="ARBA" id="ARBA00012288"/>
    </source>
</evidence>
<protein>
    <recommendedName>
        <fullName evidence="7 12">Uroporphyrinogen decarboxylase</fullName>
        <shortName evidence="12">UPD</shortName>
        <shortName evidence="12">URO-D</shortName>
        <ecNumber evidence="6 12">4.1.1.37</ecNumber>
    </recommendedName>
</protein>
<keyword evidence="9 12" id="KW-0210">Decarboxylase</keyword>
<name>A0A380N1G7_9GAMM</name>
<dbReference type="EC" id="4.1.1.37" evidence="6 12"/>
<dbReference type="SUPFAM" id="SSF51726">
    <property type="entry name" value="UROD/MetE-like"/>
    <property type="match status" value="1"/>
</dbReference>
<evidence type="ECO:0000256" key="5">
    <source>
        <dbReference type="ARBA" id="ARBA00011738"/>
    </source>
</evidence>
<keyword evidence="8 12" id="KW-0963">Cytoplasm</keyword>
<evidence type="ECO:0000313" key="17">
    <source>
        <dbReference type="EMBL" id="SUO98645.1"/>
    </source>
</evidence>
<dbReference type="GO" id="GO:0019353">
    <property type="term" value="P:protoporphyrinogen IX biosynthetic process from glutamate"/>
    <property type="evidence" value="ECO:0007669"/>
    <property type="project" value="TreeGrafter"/>
</dbReference>
<dbReference type="UniPathway" id="UPA00251">
    <property type="reaction ID" value="UER00321"/>
</dbReference>
<comment type="caution">
    <text evidence="12">Lacks conserved residue(s) required for the propagation of feature annotation.</text>
</comment>
<dbReference type="GO" id="GO:0005829">
    <property type="term" value="C:cytosol"/>
    <property type="evidence" value="ECO:0007669"/>
    <property type="project" value="TreeGrafter"/>
</dbReference>
<dbReference type="InterPro" id="IPR038071">
    <property type="entry name" value="UROD/MetE-like_sf"/>
</dbReference>
<feature type="binding site" evidence="12">
    <location>
        <position position="125"/>
    </location>
    <ligand>
        <name>substrate</name>
    </ligand>
</feature>
<proteinExistence type="inferred from homology"/>
<feature type="binding site" evidence="12">
    <location>
        <position position="201"/>
    </location>
    <ligand>
        <name>substrate</name>
    </ligand>
</feature>
<evidence type="ECO:0000256" key="11">
    <source>
        <dbReference type="ARBA" id="ARBA00023244"/>
    </source>
</evidence>
<comment type="subcellular location">
    <subcellularLocation>
        <location evidence="2 12">Cytoplasm</location>
    </subcellularLocation>
</comment>
<evidence type="ECO:0000256" key="4">
    <source>
        <dbReference type="ARBA" id="ARBA00009935"/>
    </source>
</evidence>
<evidence type="ECO:0000256" key="3">
    <source>
        <dbReference type="ARBA" id="ARBA00004804"/>
    </source>
</evidence>
<sequence>MEKTADKAAHGLSIAVLRLEMPKANLDNAFWQALRCKAADLRSIRQKREIVMQNDLFLRVLRGEKVERTPVWMMRQAGRYLPEYRTTREQAGSFMDLCRHTELACEVTLQPLRRFALDAAILFSDILTIPDAMGLGLRFVKGEGPQFARTVRSLQEAQDLPLPPDGSLDYVFDAVKMIRRELNGAVPLIGFSGSPWTLATYMIEGSGSKDHARAKALAYREPQTIALLLDKLCQAVSDYLNAQIAAGAQAVMIFDSWGGTLPHWAYEDLSLQYMRRIVANLQPDSEGNAVPAIVFTKGGGQWLAQMKDCGAQALGLDWTTSLAQARKIVGENIALQGNLDPAMLLADPAAIRQAVQNTLADYGHGHRHIFNLGHGITPDVPIENAQAMIDAVHEFSPAYHQ</sequence>
<evidence type="ECO:0000256" key="7">
    <source>
        <dbReference type="ARBA" id="ARBA00014308"/>
    </source>
</evidence>
<keyword evidence="11 12" id="KW-0627">Porphyrin biosynthesis</keyword>
<dbReference type="PROSITE" id="PS00906">
    <property type="entry name" value="UROD_1"/>
    <property type="match status" value="1"/>
</dbReference>
<dbReference type="InterPro" id="IPR000257">
    <property type="entry name" value="Uroporphyrinogen_deCOase"/>
</dbReference>
<feature type="binding site" evidence="12">
    <location>
        <begin position="75"/>
        <end position="79"/>
    </location>
    <ligand>
        <name>substrate</name>
    </ligand>
</feature>
<feature type="domain" description="Uroporphyrinogen decarboxylase (URO-D)" evidence="16">
    <location>
        <begin position="189"/>
        <end position="205"/>
    </location>
</feature>
<feature type="binding site" evidence="12">
    <location>
        <position position="256"/>
    </location>
    <ligand>
        <name>substrate</name>
    </ligand>
</feature>
<comment type="catalytic activity">
    <reaction evidence="12 13">
        <text>uroporphyrinogen III + 4 H(+) = coproporphyrinogen III + 4 CO2</text>
        <dbReference type="Rhea" id="RHEA:19865"/>
        <dbReference type="ChEBI" id="CHEBI:15378"/>
        <dbReference type="ChEBI" id="CHEBI:16526"/>
        <dbReference type="ChEBI" id="CHEBI:57308"/>
        <dbReference type="ChEBI" id="CHEBI:57309"/>
        <dbReference type="EC" id="4.1.1.37"/>
    </reaction>
</comment>
<evidence type="ECO:0000256" key="9">
    <source>
        <dbReference type="ARBA" id="ARBA00022793"/>
    </source>
</evidence>
<evidence type="ECO:0000256" key="14">
    <source>
        <dbReference type="RuleBase" id="RU004169"/>
    </source>
</evidence>
<dbReference type="PANTHER" id="PTHR21091:SF169">
    <property type="entry name" value="UROPORPHYRINOGEN DECARBOXYLASE"/>
    <property type="match status" value="1"/>
</dbReference>
<evidence type="ECO:0000313" key="18">
    <source>
        <dbReference type="Proteomes" id="UP000254575"/>
    </source>
</evidence>
<dbReference type="CDD" id="cd00717">
    <property type="entry name" value="URO-D"/>
    <property type="match status" value="1"/>
</dbReference>